<evidence type="ECO:0000313" key="3">
    <source>
        <dbReference type="Proteomes" id="UP000324104"/>
    </source>
</evidence>
<keyword evidence="1" id="KW-0472">Membrane</keyword>
<comment type="caution">
    <text evidence="2">The sequence shown here is derived from an EMBL/GenBank/DDBJ whole genome shotgun (WGS) entry which is preliminary data.</text>
</comment>
<evidence type="ECO:0000256" key="1">
    <source>
        <dbReference type="SAM" id="Phobius"/>
    </source>
</evidence>
<dbReference type="AlphaFoldDB" id="A0A5D5AMB4"/>
<keyword evidence="3" id="KW-1185">Reference proteome</keyword>
<protein>
    <recommendedName>
        <fullName evidence="4">Major facilitator superfamily (MFS) profile domain-containing protein</fullName>
    </recommendedName>
</protein>
<feature type="transmembrane region" description="Helical" evidence="1">
    <location>
        <begin position="38"/>
        <end position="59"/>
    </location>
</feature>
<sequence>MNERTLAGAFGVSIVGCAVVLGVYGLVSGYLLESAGALGAPTAATLAVVIVVVAALVGLGTGGSRRLATPYW</sequence>
<dbReference type="PROSITE" id="PS51257">
    <property type="entry name" value="PROKAR_LIPOPROTEIN"/>
    <property type="match status" value="1"/>
</dbReference>
<gene>
    <name evidence="2" type="ORF">FYC77_09345</name>
</gene>
<dbReference type="EMBL" id="VTAW01000010">
    <property type="protein sequence ID" value="TYT62153.1"/>
    <property type="molecule type" value="Genomic_DNA"/>
</dbReference>
<keyword evidence="1" id="KW-0812">Transmembrane</keyword>
<organism evidence="2 3">
    <name type="scientific">Natrialba swarupiae</name>
    <dbReference type="NCBI Taxonomy" id="2448032"/>
    <lineage>
        <taxon>Archaea</taxon>
        <taxon>Methanobacteriati</taxon>
        <taxon>Methanobacteriota</taxon>
        <taxon>Stenosarchaea group</taxon>
        <taxon>Halobacteria</taxon>
        <taxon>Halobacteriales</taxon>
        <taxon>Natrialbaceae</taxon>
        <taxon>Natrialba</taxon>
    </lineage>
</organism>
<feature type="transmembrane region" description="Helical" evidence="1">
    <location>
        <begin position="7"/>
        <end position="32"/>
    </location>
</feature>
<accession>A0A5D5AMB4</accession>
<reference evidence="2 3" key="1">
    <citation type="submission" date="2019-08" db="EMBL/GenBank/DDBJ databases">
        <title>Archaea genome.</title>
        <authorList>
            <person name="Kajale S."/>
            <person name="Shouche Y."/>
            <person name="Deshpande N."/>
            <person name="Sharma A."/>
        </authorList>
    </citation>
    <scope>NUCLEOTIDE SEQUENCE [LARGE SCALE GENOMIC DNA]</scope>
    <source>
        <strain evidence="2 3">ESP3B_9</strain>
    </source>
</reference>
<dbReference type="RefSeq" id="WP_149081240.1">
    <property type="nucleotide sequence ID" value="NZ_VTAW01000010.1"/>
</dbReference>
<evidence type="ECO:0008006" key="4">
    <source>
        <dbReference type="Google" id="ProtNLM"/>
    </source>
</evidence>
<evidence type="ECO:0000313" key="2">
    <source>
        <dbReference type="EMBL" id="TYT62153.1"/>
    </source>
</evidence>
<proteinExistence type="predicted"/>
<name>A0A5D5AMB4_9EURY</name>
<keyword evidence="1" id="KW-1133">Transmembrane helix</keyword>
<dbReference type="Proteomes" id="UP000324104">
    <property type="component" value="Unassembled WGS sequence"/>
</dbReference>